<keyword evidence="2" id="KW-1185">Reference proteome</keyword>
<comment type="caution">
    <text evidence="1">The sequence shown here is derived from an EMBL/GenBank/DDBJ whole genome shotgun (WGS) entry which is preliminary data.</text>
</comment>
<proteinExistence type="predicted"/>
<sequence length="110" mass="11832">MLERAAAALAAEYPLLRVSIAADPGGRNPTFVPSAGPIPIRRVSGDAGEWIRQVEQHELSHDQLCWNFAYADGVISELSARRYADACVQILLGTFDETTESGGGQWNSGS</sequence>
<dbReference type="EMBL" id="BLKZ01000002">
    <property type="protein sequence ID" value="GFG93777.1"/>
    <property type="molecule type" value="Genomic_DNA"/>
</dbReference>
<evidence type="ECO:0000313" key="2">
    <source>
        <dbReference type="Proteomes" id="UP000465360"/>
    </source>
</evidence>
<reference evidence="1 2" key="1">
    <citation type="journal article" date="2019" name="Emerg. Microbes Infect.">
        <title>Comprehensive subspecies identification of 175 nontuberculous mycobacteria species based on 7547 genomic profiles.</title>
        <authorList>
            <person name="Matsumoto Y."/>
            <person name="Kinjo T."/>
            <person name="Motooka D."/>
            <person name="Nabeya D."/>
            <person name="Jung N."/>
            <person name="Uechi K."/>
            <person name="Horii T."/>
            <person name="Iida T."/>
            <person name="Fujita J."/>
            <person name="Nakamura S."/>
        </authorList>
    </citation>
    <scope>NUCLEOTIDE SEQUENCE [LARGE SCALE GENOMIC DNA]</scope>
    <source>
        <strain evidence="1 2">JCM 30725</strain>
    </source>
</reference>
<dbReference type="Proteomes" id="UP000465360">
    <property type="component" value="Unassembled WGS sequence"/>
</dbReference>
<accession>A0A7I9YZ21</accession>
<protein>
    <submittedName>
        <fullName evidence="1">Uncharacterized protein</fullName>
    </submittedName>
</protein>
<evidence type="ECO:0000313" key="1">
    <source>
        <dbReference type="EMBL" id="GFG93777.1"/>
    </source>
</evidence>
<name>A0A7I9YZ21_MYCBU</name>
<organism evidence="1 2">
    <name type="scientific">Mycobacterium bourgelatii</name>
    <dbReference type="NCBI Taxonomy" id="1273442"/>
    <lineage>
        <taxon>Bacteria</taxon>
        <taxon>Bacillati</taxon>
        <taxon>Actinomycetota</taxon>
        <taxon>Actinomycetes</taxon>
        <taxon>Mycobacteriales</taxon>
        <taxon>Mycobacteriaceae</taxon>
        <taxon>Mycobacterium</taxon>
    </lineage>
</organism>
<dbReference type="AlphaFoldDB" id="A0A7I9YZ21"/>
<gene>
    <name evidence="1" type="ORF">MBOU_58190</name>
</gene>